<feature type="region of interest" description="Disordered" evidence="1">
    <location>
        <begin position="96"/>
        <end position="118"/>
    </location>
</feature>
<evidence type="ECO:0000313" key="2">
    <source>
        <dbReference type="EMBL" id="MPC10123.1"/>
    </source>
</evidence>
<reference evidence="2 3" key="1">
    <citation type="submission" date="2019-05" db="EMBL/GenBank/DDBJ databases">
        <title>Another draft genome of Portunus trituberculatus and its Hox gene families provides insights of decapod evolution.</title>
        <authorList>
            <person name="Jeong J.-H."/>
            <person name="Song I."/>
            <person name="Kim S."/>
            <person name="Choi T."/>
            <person name="Kim D."/>
            <person name="Ryu S."/>
            <person name="Kim W."/>
        </authorList>
    </citation>
    <scope>NUCLEOTIDE SEQUENCE [LARGE SCALE GENOMIC DNA]</scope>
    <source>
        <tissue evidence="2">Muscle</tissue>
    </source>
</reference>
<proteinExistence type="predicted"/>
<evidence type="ECO:0000256" key="1">
    <source>
        <dbReference type="SAM" id="MobiDB-lite"/>
    </source>
</evidence>
<keyword evidence="3" id="KW-1185">Reference proteome</keyword>
<sequence length="243" mass="25589">MYTHHCAHSPGAPRVQRVAEKLAGNGSVSISKAIRNKELEIIPISPSVKSGSSAAHGSVPPHRDKSEPKVSISTVAAAARLSNGVPGGAAWREESASVSIEPCGPAPPMPAGPPGSDDAPLNLSMKTEGIKADLSPPGLSFTVCMLYHREEPVAWQGLGVNFKPLSMRQGRCSLCSLTLFLNLCSTPLHFKPFKVWQCNDRQCHCRAGHQAGQGQTGVAVVVLSGQSNEWSVGLVWCGVAQPS</sequence>
<evidence type="ECO:0000313" key="3">
    <source>
        <dbReference type="Proteomes" id="UP000324222"/>
    </source>
</evidence>
<comment type="caution">
    <text evidence="2">The sequence shown here is derived from an EMBL/GenBank/DDBJ whole genome shotgun (WGS) entry which is preliminary data.</text>
</comment>
<protein>
    <submittedName>
        <fullName evidence="2">Uncharacterized protein</fullName>
    </submittedName>
</protein>
<dbReference type="OrthoDB" id="784962at2759"/>
<dbReference type="EMBL" id="VSRR010000102">
    <property type="protein sequence ID" value="MPC10123.1"/>
    <property type="molecule type" value="Genomic_DNA"/>
</dbReference>
<dbReference type="Proteomes" id="UP000324222">
    <property type="component" value="Unassembled WGS sequence"/>
</dbReference>
<gene>
    <name evidence="2" type="ORF">E2C01_002752</name>
</gene>
<dbReference type="AlphaFoldDB" id="A0A5B7CRK0"/>
<accession>A0A5B7CRK0</accession>
<feature type="compositionally biased region" description="Pro residues" evidence="1">
    <location>
        <begin position="104"/>
        <end position="113"/>
    </location>
</feature>
<name>A0A5B7CRK0_PORTR</name>
<organism evidence="2 3">
    <name type="scientific">Portunus trituberculatus</name>
    <name type="common">Swimming crab</name>
    <name type="synonym">Neptunus trituberculatus</name>
    <dbReference type="NCBI Taxonomy" id="210409"/>
    <lineage>
        <taxon>Eukaryota</taxon>
        <taxon>Metazoa</taxon>
        <taxon>Ecdysozoa</taxon>
        <taxon>Arthropoda</taxon>
        <taxon>Crustacea</taxon>
        <taxon>Multicrustacea</taxon>
        <taxon>Malacostraca</taxon>
        <taxon>Eumalacostraca</taxon>
        <taxon>Eucarida</taxon>
        <taxon>Decapoda</taxon>
        <taxon>Pleocyemata</taxon>
        <taxon>Brachyura</taxon>
        <taxon>Eubrachyura</taxon>
        <taxon>Portunoidea</taxon>
        <taxon>Portunidae</taxon>
        <taxon>Portuninae</taxon>
        <taxon>Portunus</taxon>
    </lineage>
</organism>
<feature type="region of interest" description="Disordered" evidence="1">
    <location>
        <begin position="47"/>
        <end position="69"/>
    </location>
</feature>